<dbReference type="AlphaFoldDB" id="A0A834NCW6"/>
<gene>
    <name evidence="1" type="ORF">HZH66_003488</name>
</gene>
<name>A0A834NCW6_VESVU</name>
<keyword evidence="2" id="KW-1185">Reference proteome</keyword>
<comment type="caution">
    <text evidence="1">The sequence shown here is derived from an EMBL/GenBank/DDBJ whole genome shotgun (WGS) entry which is preliminary data.</text>
</comment>
<dbReference type="EMBL" id="JACSEA010000003">
    <property type="protein sequence ID" value="KAF7404582.1"/>
    <property type="molecule type" value="Genomic_DNA"/>
</dbReference>
<dbReference type="Proteomes" id="UP000614350">
    <property type="component" value="Unassembled WGS sequence"/>
</dbReference>
<protein>
    <submittedName>
        <fullName evidence="1">Uncharacterized protein</fullName>
    </submittedName>
</protein>
<organism evidence="1 2">
    <name type="scientific">Vespula vulgaris</name>
    <name type="common">Yellow jacket</name>
    <name type="synonym">Wasp</name>
    <dbReference type="NCBI Taxonomy" id="7454"/>
    <lineage>
        <taxon>Eukaryota</taxon>
        <taxon>Metazoa</taxon>
        <taxon>Ecdysozoa</taxon>
        <taxon>Arthropoda</taxon>
        <taxon>Hexapoda</taxon>
        <taxon>Insecta</taxon>
        <taxon>Pterygota</taxon>
        <taxon>Neoptera</taxon>
        <taxon>Endopterygota</taxon>
        <taxon>Hymenoptera</taxon>
        <taxon>Apocrita</taxon>
        <taxon>Aculeata</taxon>
        <taxon>Vespoidea</taxon>
        <taxon>Vespidae</taxon>
        <taxon>Vespinae</taxon>
        <taxon>Vespula</taxon>
    </lineage>
</organism>
<reference evidence="1" key="1">
    <citation type="journal article" date="2020" name="G3 (Bethesda)">
        <title>High-Quality Assemblies for Three Invasive Social Wasps from the &lt;i&gt;Vespula&lt;/i&gt; Genus.</title>
        <authorList>
            <person name="Harrop T.W.R."/>
            <person name="Guhlin J."/>
            <person name="McLaughlin G.M."/>
            <person name="Permina E."/>
            <person name="Stockwell P."/>
            <person name="Gilligan J."/>
            <person name="Le Lec M.F."/>
            <person name="Gruber M.A.M."/>
            <person name="Quinn O."/>
            <person name="Lovegrove M."/>
            <person name="Duncan E.J."/>
            <person name="Remnant E.J."/>
            <person name="Van Eeckhoven J."/>
            <person name="Graham B."/>
            <person name="Knapp R.A."/>
            <person name="Langford K.W."/>
            <person name="Kronenberg Z."/>
            <person name="Press M.O."/>
            <person name="Eacker S.M."/>
            <person name="Wilson-Rankin E.E."/>
            <person name="Purcell J."/>
            <person name="Lester P.J."/>
            <person name="Dearden P.K."/>
        </authorList>
    </citation>
    <scope>NUCLEOTIDE SEQUENCE</scope>
    <source>
        <strain evidence="1">Marl-1</strain>
    </source>
</reference>
<accession>A0A834NCW6</accession>
<evidence type="ECO:0000313" key="2">
    <source>
        <dbReference type="Proteomes" id="UP000614350"/>
    </source>
</evidence>
<sequence>MRAHLQTIRQLLARHATSSLSSGKIEITGLCWYPINDKRLEVHVAGKKQRPQIQPSVLRAPPFIFHREVDAPPLPLALPPLPLPPIPTNSTNTKSTFTNTTISIVVSLLDT</sequence>
<proteinExistence type="predicted"/>
<evidence type="ECO:0000313" key="1">
    <source>
        <dbReference type="EMBL" id="KAF7404582.1"/>
    </source>
</evidence>